<evidence type="ECO:0000256" key="5">
    <source>
        <dbReference type="ARBA" id="ARBA00022475"/>
    </source>
</evidence>
<accession>A0A2M6WJE5</accession>
<keyword evidence="14" id="KW-0573">Peptidoglycan synthesis</keyword>
<comment type="caution">
    <text evidence="15">The sequence shown here is derived from an EMBL/GenBank/DDBJ whole genome shotgun (WGS) entry which is preliminary data.</text>
</comment>
<keyword evidence="10 14" id="KW-0046">Antibiotic resistance</keyword>
<evidence type="ECO:0000256" key="4">
    <source>
        <dbReference type="ARBA" id="ARBA00021581"/>
    </source>
</evidence>
<feature type="transmembrane region" description="Helical" evidence="14">
    <location>
        <begin position="40"/>
        <end position="59"/>
    </location>
</feature>
<evidence type="ECO:0000313" key="15">
    <source>
        <dbReference type="EMBL" id="PIT92911.1"/>
    </source>
</evidence>
<evidence type="ECO:0000256" key="8">
    <source>
        <dbReference type="ARBA" id="ARBA00022989"/>
    </source>
</evidence>
<dbReference type="GO" id="GO:0046677">
    <property type="term" value="P:response to antibiotic"/>
    <property type="evidence" value="ECO:0007669"/>
    <property type="project" value="UniProtKB-UniRule"/>
</dbReference>
<keyword evidence="14" id="KW-0961">Cell wall biogenesis/degradation</keyword>
<dbReference type="GO" id="GO:0050380">
    <property type="term" value="F:undecaprenyl-diphosphatase activity"/>
    <property type="evidence" value="ECO:0007669"/>
    <property type="project" value="UniProtKB-UniRule"/>
</dbReference>
<comment type="miscellaneous">
    <text evidence="14">Bacitracin is thought to be involved in the inhibition of peptidoglycan synthesis by sequestering undecaprenyl diphosphate, thereby reducing the pool of lipid carrier available.</text>
</comment>
<feature type="transmembrane region" description="Helical" evidence="14">
    <location>
        <begin position="83"/>
        <end position="102"/>
    </location>
</feature>
<protein>
    <recommendedName>
        <fullName evidence="4 14">Undecaprenyl-diphosphatase</fullName>
        <ecNumber evidence="3 14">3.6.1.27</ecNumber>
    </recommendedName>
    <alternativeName>
        <fullName evidence="12 14">Bacitracin resistance protein</fullName>
    </alternativeName>
    <alternativeName>
        <fullName evidence="11 14">Undecaprenyl pyrophosphate phosphatase</fullName>
    </alternativeName>
</protein>
<dbReference type="InterPro" id="IPR003824">
    <property type="entry name" value="UppP"/>
</dbReference>
<proteinExistence type="inferred from homology"/>
<evidence type="ECO:0000256" key="2">
    <source>
        <dbReference type="ARBA" id="ARBA00010621"/>
    </source>
</evidence>
<organism evidence="15 16">
    <name type="scientific">Candidatus Harrisonbacteria bacterium CG10_big_fil_rev_8_21_14_0_10_38_8</name>
    <dbReference type="NCBI Taxonomy" id="1974582"/>
    <lineage>
        <taxon>Bacteria</taxon>
        <taxon>Candidatus Harrisoniibacteriota</taxon>
    </lineage>
</organism>
<keyword evidence="5 14" id="KW-1003">Cell membrane</keyword>
<keyword evidence="14" id="KW-0133">Cell shape</keyword>
<keyword evidence="6 14" id="KW-0812">Transmembrane</keyword>
<comment type="subcellular location">
    <subcellularLocation>
        <location evidence="1 14">Cell membrane</location>
        <topology evidence="1 14">Multi-pass membrane protein</topology>
    </subcellularLocation>
</comment>
<evidence type="ECO:0000256" key="11">
    <source>
        <dbReference type="ARBA" id="ARBA00032707"/>
    </source>
</evidence>
<dbReference type="PANTHER" id="PTHR30622:SF2">
    <property type="entry name" value="UNDECAPRENYL-DIPHOSPHATASE"/>
    <property type="match status" value="1"/>
</dbReference>
<dbReference type="AlphaFoldDB" id="A0A2M6WJE5"/>
<dbReference type="EMBL" id="PFAY01000029">
    <property type="protein sequence ID" value="PIT92911.1"/>
    <property type="molecule type" value="Genomic_DNA"/>
</dbReference>
<comment type="similarity">
    <text evidence="2 14">Belongs to the UppP family.</text>
</comment>
<sequence length="259" mass="28742">MIESLILGAVQGVTEWLPISSSASILLVKNLFFNDSSINILQFSLFLHLGTFFAALVYFRKDVFLILKTVFQYNSSSEEDKKVLRFLVISSLITGVLGVFLIKYFEDFLNIGPVATFFVGLFLIITGVLQLKKREVGKRDVLELKTSDGLLLGVVQALSALPGFSRSGFTVAVLVFRKFKEDTALRLSFLMSLPVVLGGNIFLNISDLSLVKDNLPGLFTSFVFGLLTIDILLRLARKYNFGRFVIFFGLVAILASLLS</sequence>
<evidence type="ECO:0000256" key="13">
    <source>
        <dbReference type="ARBA" id="ARBA00047594"/>
    </source>
</evidence>
<feature type="transmembrane region" description="Helical" evidence="14">
    <location>
        <begin position="184"/>
        <end position="203"/>
    </location>
</feature>
<dbReference type="GO" id="GO:0008360">
    <property type="term" value="P:regulation of cell shape"/>
    <property type="evidence" value="ECO:0007669"/>
    <property type="project" value="UniProtKB-KW"/>
</dbReference>
<dbReference type="PANTHER" id="PTHR30622">
    <property type="entry name" value="UNDECAPRENYL-DIPHOSPHATASE"/>
    <property type="match status" value="1"/>
</dbReference>
<dbReference type="Proteomes" id="UP000229112">
    <property type="component" value="Unassembled WGS sequence"/>
</dbReference>
<feature type="transmembrane region" description="Helical" evidence="14">
    <location>
        <begin position="240"/>
        <end position="258"/>
    </location>
</feature>
<evidence type="ECO:0000313" key="16">
    <source>
        <dbReference type="Proteomes" id="UP000229112"/>
    </source>
</evidence>
<keyword evidence="8 14" id="KW-1133">Transmembrane helix</keyword>
<evidence type="ECO:0000256" key="1">
    <source>
        <dbReference type="ARBA" id="ARBA00004651"/>
    </source>
</evidence>
<dbReference type="GO" id="GO:0005886">
    <property type="term" value="C:plasma membrane"/>
    <property type="evidence" value="ECO:0007669"/>
    <property type="project" value="UniProtKB-SubCell"/>
</dbReference>
<evidence type="ECO:0000256" key="6">
    <source>
        <dbReference type="ARBA" id="ARBA00022692"/>
    </source>
</evidence>
<dbReference type="HAMAP" id="MF_01006">
    <property type="entry name" value="Undec_diphosphatase"/>
    <property type="match status" value="1"/>
</dbReference>
<name>A0A2M6WJE5_9BACT</name>
<feature type="transmembrane region" description="Helical" evidence="14">
    <location>
        <begin position="108"/>
        <end position="129"/>
    </location>
</feature>
<comment type="catalytic activity">
    <reaction evidence="13 14">
        <text>di-trans,octa-cis-undecaprenyl diphosphate + H2O = di-trans,octa-cis-undecaprenyl phosphate + phosphate + H(+)</text>
        <dbReference type="Rhea" id="RHEA:28094"/>
        <dbReference type="ChEBI" id="CHEBI:15377"/>
        <dbReference type="ChEBI" id="CHEBI:15378"/>
        <dbReference type="ChEBI" id="CHEBI:43474"/>
        <dbReference type="ChEBI" id="CHEBI:58405"/>
        <dbReference type="ChEBI" id="CHEBI:60392"/>
        <dbReference type="EC" id="3.6.1.27"/>
    </reaction>
</comment>
<evidence type="ECO:0000256" key="7">
    <source>
        <dbReference type="ARBA" id="ARBA00022801"/>
    </source>
</evidence>
<dbReference type="EC" id="3.6.1.27" evidence="3 14"/>
<evidence type="ECO:0000256" key="12">
    <source>
        <dbReference type="ARBA" id="ARBA00032932"/>
    </source>
</evidence>
<comment type="function">
    <text evidence="14">Catalyzes the dephosphorylation of undecaprenyl diphosphate (UPP). Confers resistance to bacitracin.</text>
</comment>
<evidence type="ECO:0000256" key="9">
    <source>
        <dbReference type="ARBA" id="ARBA00023136"/>
    </source>
</evidence>
<evidence type="ECO:0000256" key="10">
    <source>
        <dbReference type="ARBA" id="ARBA00023251"/>
    </source>
</evidence>
<feature type="transmembrane region" description="Helical" evidence="14">
    <location>
        <begin position="215"/>
        <end position="233"/>
    </location>
</feature>
<dbReference type="GO" id="GO:0071555">
    <property type="term" value="P:cell wall organization"/>
    <property type="evidence" value="ECO:0007669"/>
    <property type="project" value="UniProtKB-KW"/>
</dbReference>
<dbReference type="GO" id="GO:0009252">
    <property type="term" value="P:peptidoglycan biosynthetic process"/>
    <property type="evidence" value="ECO:0007669"/>
    <property type="project" value="UniProtKB-KW"/>
</dbReference>
<keyword evidence="9 14" id="KW-0472">Membrane</keyword>
<gene>
    <name evidence="14" type="primary">uppP</name>
    <name evidence="15" type="ORF">COU06_02935</name>
</gene>
<keyword evidence="7 14" id="KW-0378">Hydrolase</keyword>
<evidence type="ECO:0000256" key="3">
    <source>
        <dbReference type="ARBA" id="ARBA00012374"/>
    </source>
</evidence>
<evidence type="ECO:0000256" key="14">
    <source>
        <dbReference type="HAMAP-Rule" id="MF_01006"/>
    </source>
</evidence>
<reference evidence="16" key="1">
    <citation type="submission" date="2017-09" db="EMBL/GenBank/DDBJ databases">
        <title>Depth-based differentiation of microbial function through sediment-hosted aquifers and enrichment of novel symbionts in the deep terrestrial subsurface.</title>
        <authorList>
            <person name="Probst A.J."/>
            <person name="Ladd B."/>
            <person name="Jarett J.K."/>
            <person name="Geller-Mcgrath D.E."/>
            <person name="Sieber C.M.K."/>
            <person name="Emerson J.B."/>
            <person name="Anantharaman K."/>
            <person name="Thomas B.C."/>
            <person name="Malmstrom R."/>
            <person name="Stieglmeier M."/>
            <person name="Klingl A."/>
            <person name="Woyke T."/>
            <person name="Ryan C.M."/>
            <person name="Banfield J.F."/>
        </authorList>
    </citation>
    <scope>NUCLEOTIDE SEQUENCE [LARGE SCALE GENOMIC DNA]</scope>
</reference>
<dbReference type="Pfam" id="PF02673">
    <property type="entry name" value="BacA"/>
    <property type="match status" value="1"/>
</dbReference>